<organism evidence="2 3">
    <name type="scientific">Facklamia miroungae</name>
    <dbReference type="NCBI Taxonomy" id="120956"/>
    <lineage>
        <taxon>Bacteria</taxon>
        <taxon>Bacillati</taxon>
        <taxon>Bacillota</taxon>
        <taxon>Bacilli</taxon>
        <taxon>Lactobacillales</taxon>
        <taxon>Aerococcaceae</taxon>
        <taxon>Facklamia</taxon>
    </lineage>
</organism>
<protein>
    <submittedName>
        <fullName evidence="2">Putative membrane protein</fullName>
    </submittedName>
</protein>
<sequence>MKNILTTTLIVLVLSYVIPGIVVTSLLSVIIFSILLGLVSGTLGRLLKFAGCALNILTFGFFNLAINAFMIQLVDNMLDGIHIENFWIAALLAIVISLFSTHNQNQDLKNERL</sequence>
<keyword evidence="1" id="KW-0472">Membrane</keyword>
<dbReference type="RefSeq" id="WP_090289065.1">
    <property type="nucleotide sequence ID" value="NZ_FNCK01000001.1"/>
</dbReference>
<dbReference type="STRING" id="120956.SAMN05421791_101373"/>
<keyword evidence="1" id="KW-0812">Transmembrane</keyword>
<dbReference type="OrthoDB" id="2139598at2"/>
<keyword evidence="3" id="KW-1185">Reference proteome</keyword>
<dbReference type="Pfam" id="PF04020">
    <property type="entry name" value="Phage_holin_4_2"/>
    <property type="match status" value="1"/>
</dbReference>
<evidence type="ECO:0000313" key="3">
    <source>
        <dbReference type="Proteomes" id="UP000199708"/>
    </source>
</evidence>
<feature type="transmembrane region" description="Helical" evidence="1">
    <location>
        <begin position="54"/>
        <end position="74"/>
    </location>
</feature>
<dbReference type="PANTHER" id="PTHR37309:SF1">
    <property type="entry name" value="SLR0284 PROTEIN"/>
    <property type="match status" value="1"/>
</dbReference>
<name>A0A1G7PU53_9LACT</name>
<dbReference type="PANTHER" id="PTHR37309">
    <property type="entry name" value="SLR0284 PROTEIN"/>
    <property type="match status" value="1"/>
</dbReference>
<dbReference type="AlphaFoldDB" id="A0A1G7PU53"/>
<dbReference type="EMBL" id="FNCK01000001">
    <property type="protein sequence ID" value="SDF89755.1"/>
    <property type="molecule type" value="Genomic_DNA"/>
</dbReference>
<evidence type="ECO:0000256" key="1">
    <source>
        <dbReference type="SAM" id="Phobius"/>
    </source>
</evidence>
<dbReference type="Proteomes" id="UP000199708">
    <property type="component" value="Unassembled WGS sequence"/>
</dbReference>
<dbReference type="InterPro" id="IPR007165">
    <property type="entry name" value="Phage_holin_4_2"/>
</dbReference>
<proteinExistence type="predicted"/>
<keyword evidence="1" id="KW-1133">Transmembrane helix</keyword>
<gene>
    <name evidence="2" type="ORF">SAMN05421791_101373</name>
</gene>
<accession>A0A1G7PU53</accession>
<evidence type="ECO:0000313" key="2">
    <source>
        <dbReference type="EMBL" id="SDF89755.1"/>
    </source>
</evidence>
<reference evidence="2 3" key="1">
    <citation type="submission" date="2016-10" db="EMBL/GenBank/DDBJ databases">
        <authorList>
            <person name="de Groot N.N."/>
        </authorList>
    </citation>
    <scope>NUCLEOTIDE SEQUENCE [LARGE SCALE GENOMIC DNA]</scope>
    <source>
        <strain evidence="2 3">ATCC BAA-466</strain>
    </source>
</reference>
<feature type="transmembrane region" description="Helical" evidence="1">
    <location>
        <begin position="86"/>
        <end position="103"/>
    </location>
</feature>